<gene>
    <name evidence="1" type="ORF">PAUS00366_LOCUS11598</name>
</gene>
<accession>A0A7S4EK56</accession>
<organism evidence="1">
    <name type="scientific">Pseudo-nitzschia australis</name>
    <dbReference type="NCBI Taxonomy" id="44445"/>
    <lineage>
        <taxon>Eukaryota</taxon>
        <taxon>Sar</taxon>
        <taxon>Stramenopiles</taxon>
        <taxon>Ochrophyta</taxon>
        <taxon>Bacillariophyta</taxon>
        <taxon>Bacillariophyceae</taxon>
        <taxon>Bacillariophycidae</taxon>
        <taxon>Bacillariales</taxon>
        <taxon>Bacillariaceae</taxon>
        <taxon>Pseudo-nitzschia</taxon>
    </lineage>
</organism>
<name>A0A7S4EK56_9STRA</name>
<proteinExistence type="predicted"/>
<evidence type="ECO:0000313" key="1">
    <source>
        <dbReference type="EMBL" id="CAE0718844.1"/>
    </source>
</evidence>
<reference evidence="1" key="1">
    <citation type="submission" date="2021-01" db="EMBL/GenBank/DDBJ databases">
        <authorList>
            <person name="Corre E."/>
            <person name="Pelletier E."/>
            <person name="Niang G."/>
            <person name="Scheremetjew M."/>
            <person name="Finn R."/>
            <person name="Kale V."/>
            <person name="Holt S."/>
            <person name="Cochrane G."/>
            <person name="Meng A."/>
            <person name="Brown T."/>
            <person name="Cohen L."/>
        </authorList>
    </citation>
    <scope>NUCLEOTIDE SEQUENCE</scope>
    <source>
        <strain evidence="1">10249 10 AB</strain>
    </source>
</reference>
<dbReference type="AlphaFoldDB" id="A0A7S4EK56"/>
<protein>
    <submittedName>
        <fullName evidence="1">Uncharacterized protein</fullName>
    </submittedName>
</protein>
<sequence>MFSNPTPLPHKAILLQPHWNYVIQKSGKHQSRNCCDRSKHAAPLLHDIASTYSSCVEQPIQRLFFALTALMIYNLYAGDAKDAHAHSPPPDTPTYVALDNPFVDWYKRKLGKTIDPKHVLPVQHALQGHPESGCLWEEHINKILSGPELNFKPTIKL</sequence>
<dbReference type="EMBL" id="HBIX01015988">
    <property type="protein sequence ID" value="CAE0718844.1"/>
    <property type="molecule type" value="Transcribed_RNA"/>
</dbReference>